<dbReference type="EMBL" id="JBHSEC010000001">
    <property type="protein sequence ID" value="MFC4408917.1"/>
    <property type="molecule type" value="Genomic_DNA"/>
</dbReference>
<evidence type="ECO:0000259" key="1">
    <source>
        <dbReference type="PROSITE" id="PS51201"/>
    </source>
</evidence>
<dbReference type="GO" id="GO:0034220">
    <property type="term" value="P:monoatomic ion transmembrane transport"/>
    <property type="evidence" value="ECO:0007669"/>
    <property type="project" value="UniProtKB-KW"/>
</dbReference>
<evidence type="ECO:0000313" key="4">
    <source>
        <dbReference type="Proteomes" id="UP001595817"/>
    </source>
</evidence>
<sequence>MVKRKQFAVIGLGRFGGSVCRELYNLGHDVLGIDQDMERVEEFVQYSTHALQGSGTDEAFLKSIGIRNFDHVIVSIGENIQDSVLTTLNLKELGVPIVWAKAQNGYHQKVLEKIGADQVIHPEVDMGIRIAQSMSSERLLDYINLSDEYSIVELRASKKLDYRTLADLDVRARYGITVLAIKREHEKMNVAPLPKDVIHEGDVLVAMGKNEDLKRFEDKVLD</sequence>
<keyword evidence="3" id="KW-0406">Ion transport</keyword>
<evidence type="ECO:0000313" key="3">
    <source>
        <dbReference type="EMBL" id="MFC4408917.1"/>
    </source>
</evidence>
<dbReference type="Gene3D" id="3.30.70.1450">
    <property type="entry name" value="Regulator of K+ conductance, C-terminal domain"/>
    <property type="match status" value="1"/>
</dbReference>
<reference evidence="4" key="1">
    <citation type="journal article" date="2019" name="Int. J. Syst. Evol. Microbiol.">
        <title>The Global Catalogue of Microorganisms (GCM) 10K type strain sequencing project: providing services to taxonomists for standard genome sequencing and annotation.</title>
        <authorList>
            <consortium name="The Broad Institute Genomics Platform"/>
            <consortium name="The Broad Institute Genome Sequencing Center for Infectious Disease"/>
            <person name="Wu L."/>
            <person name="Ma J."/>
        </authorList>
    </citation>
    <scope>NUCLEOTIDE SEQUENCE [LARGE SCALE GENOMIC DNA]</scope>
    <source>
        <strain evidence="4">CCUG 59778</strain>
    </source>
</reference>
<dbReference type="PANTHER" id="PTHR43833">
    <property type="entry name" value="POTASSIUM CHANNEL PROTEIN 2-RELATED-RELATED"/>
    <property type="match status" value="1"/>
</dbReference>
<keyword evidence="3" id="KW-0407">Ion channel</keyword>
<dbReference type="InterPro" id="IPR036721">
    <property type="entry name" value="RCK_C_sf"/>
</dbReference>
<keyword evidence="4" id="KW-1185">Reference proteome</keyword>
<dbReference type="Pfam" id="PF02080">
    <property type="entry name" value="TrkA_C"/>
    <property type="match status" value="1"/>
</dbReference>
<dbReference type="InterPro" id="IPR050721">
    <property type="entry name" value="Trk_Ktr_HKT_K-transport"/>
</dbReference>
<evidence type="ECO:0000259" key="2">
    <source>
        <dbReference type="PROSITE" id="PS51202"/>
    </source>
</evidence>
<keyword evidence="3" id="KW-0813">Transport</keyword>
<accession>A0ABV8WZ43</accession>
<dbReference type="InterPro" id="IPR006037">
    <property type="entry name" value="RCK_C"/>
</dbReference>
<gene>
    <name evidence="3" type="ORF">ACFOZY_00565</name>
</gene>
<dbReference type="PROSITE" id="PS51201">
    <property type="entry name" value="RCK_N"/>
    <property type="match status" value="1"/>
</dbReference>
<dbReference type="RefSeq" id="WP_378151122.1">
    <property type="nucleotide sequence ID" value="NZ_JBHSEC010000001.1"/>
</dbReference>
<dbReference type="InterPro" id="IPR036291">
    <property type="entry name" value="NAD(P)-bd_dom_sf"/>
</dbReference>
<dbReference type="Pfam" id="PF02254">
    <property type="entry name" value="TrkA_N"/>
    <property type="match status" value="1"/>
</dbReference>
<dbReference type="Proteomes" id="UP001595817">
    <property type="component" value="Unassembled WGS sequence"/>
</dbReference>
<dbReference type="InterPro" id="IPR003148">
    <property type="entry name" value="RCK_N"/>
</dbReference>
<dbReference type="PROSITE" id="PS51202">
    <property type="entry name" value="RCK_C"/>
    <property type="match status" value="1"/>
</dbReference>
<dbReference type="SUPFAM" id="SSF51735">
    <property type="entry name" value="NAD(P)-binding Rossmann-fold domains"/>
    <property type="match status" value="1"/>
</dbReference>
<feature type="domain" description="RCK N-terminal" evidence="1">
    <location>
        <begin position="4"/>
        <end position="120"/>
    </location>
</feature>
<organism evidence="3 4">
    <name type="scientific">Chungangia koreensis</name>
    <dbReference type="NCBI Taxonomy" id="752657"/>
    <lineage>
        <taxon>Bacteria</taxon>
        <taxon>Bacillati</taxon>
        <taxon>Bacillota</taxon>
        <taxon>Bacilli</taxon>
        <taxon>Lactobacillales</taxon>
        <taxon>Chungangia</taxon>
    </lineage>
</organism>
<name>A0ABV8WZ43_9LACT</name>
<proteinExistence type="predicted"/>
<dbReference type="PANTHER" id="PTHR43833:SF7">
    <property type="entry name" value="KTR SYSTEM POTASSIUM UPTAKE PROTEIN C"/>
    <property type="match status" value="1"/>
</dbReference>
<comment type="caution">
    <text evidence="3">The sequence shown here is derived from an EMBL/GenBank/DDBJ whole genome shotgun (WGS) entry which is preliminary data.</text>
</comment>
<protein>
    <submittedName>
        <fullName evidence="3">Potassium channel family protein</fullName>
    </submittedName>
</protein>
<dbReference type="Gene3D" id="3.40.50.720">
    <property type="entry name" value="NAD(P)-binding Rossmann-like Domain"/>
    <property type="match status" value="1"/>
</dbReference>
<feature type="domain" description="RCK C-terminal" evidence="2">
    <location>
        <begin position="137"/>
        <end position="222"/>
    </location>
</feature>
<dbReference type="SUPFAM" id="SSF116726">
    <property type="entry name" value="TrkA C-terminal domain-like"/>
    <property type="match status" value="1"/>
</dbReference>